<organism evidence="3 4">
    <name type="scientific">Biomphalaria glabrata</name>
    <name type="common">Bloodfluke planorb</name>
    <name type="synonym">Freshwater snail</name>
    <dbReference type="NCBI Taxonomy" id="6526"/>
    <lineage>
        <taxon>Eukaryota</taxon>
        <taxon>Metazoa</taxon>
        <taxon>Spiralia</taxon>
        <taxon>Lophotrochozoa</taxon>
        <taxon>Mollusca</taxon>
        <taxon>Gastropoda</taxon>
        <taxon>Heterobranchia</taxon>
        <taxon>Euthyneura</taxon>
        <taxon>Panpulmonata</taxon>
        <taxon>Hygrophila</taxon>
        <taxon>Lymnaeoidea</taxon>
        <taxon>Planorbidae</taxon>
        <taxon>Biomphalaria</taxon>
    </lineage>
</organism>
<dbReference type="VEuPathDB" id="VectorBase:BGLAX_050179"/>
<evidence type="ECO:0000259" key="2">
    <source>
        <dbReference type="PROSITE" id="PS50041"/>
    </source>
</evidence>
<dbReference type="InterPro" id="IPR001304">
    <property type="entry name" value="C-type_lectin-like"/>
</dbReference>
<dbReference type="AlphaFoldDB" id="A0A2C9L811"/>
<reference evidence="3" key="1">
    <citation type="submission" date="2020-05" db="UniProtKB">
        <authorList>
            <consortium name="EnsemblMetazoa"/>
        </authorList>
    </citation>
    <scope>IDENTIFICATION</scope>
    <source>
        <strain evidence="3">BB02</strain>
    </source>
</reference>
<keyword evidence="1" id="KW-0732">Signal</keyword>
<dbReference type="Gene3D" id="3.10.100.10">
    <property type="entry name" value="Mannose-Binding Protein A, subunit A"/>
    <property type="match status" value="1"/>
</dbReference>
<feature type="signal peptide" evidence="1">
    <location>
        <begin position="1"/>
        <end position="21"/>
    </location>
</feature>
<dbReference type="PROSITE" id="PS50041">
    <property type="entry name" value="C_TYPE_LECTIN_2"/>
    <property type="match status" value="1"/>
</dbReference>
<gene>
    <name evidence="3" type="primary">106059816</name>
</gene>
<dbReference type="InterPro" id="IPR016187">
    <property type="entry name" value="CTDL_fold"/>
</dbReference>
<proteinExistence type="predicted"/>
<evidence type="ECO:0000313" key="3">
    <source>
        <dbReference type="EnsemblMetazoa" id="BGLB027945-PA"/>
    </source>
</evidence>
<dbReference type="SMART" id="SM00034">
    <property type="entry name" value="CLECT"/>
    <property type="match status" value="1"/>
</dbReference>
<dbReference type="CDD" id="cd00037">
    <property type="entry name" value="CLECT"/>
    <property type="match status" value="1"/>
</dbReference>
<dbReference type="KEGG" id="bgt:106059816"/>
<dbReference type="EnsemblMetazoa" id="BGLB027945-RA">
    <property type="protein sequence ID" value="BGLB027945-PA"/>
    <property type="gene ID" value="BGLB027945"/>
</dbReference>
<accession>A0A2C9L811</accession>
<evidence type="ECO:0000313" key="4">
    <source>
        <dbReference type="Proteomes" id="UP000076420"/>
    </source>
</evidence>
<dbReference type="SUPFAM" id="SSF56436">
    <property type="entry name" value="C-type lectin-like"/>
    <property type="match status" value="1"/>
</dbReference>
<dbReference type="VEuPathDB" id="VectorBase:BGLB027945"/>
<evidence type="ECO:0000256" key="1">
    <source>
        <dbReference type="SAM" id="SignalP"/>
    </source>
</evidence>
<sequence length="351" mass="39715">MCTMQSWVVILIIVGITLTSAVEDLTFNENLLFLDDNITLAVNPPYIINGLASIVDVRCLFKRNQVPAMATVLSLAIAHSNATDQPVYSFVASVNGFESQAHNISHEVDVISGSVDNHGESSLHIRFRYPESKLTGLYVCEVQGFDQIGRPITKYTKLKILPKDAQEIFNKIAELESDLQQAYANNTVLQSCQINPMLYDKLIQKLSKTSEYNFTASAFFNGHRYFLNNQISRFDFNVSQNVCNSIEGYLIELDTPDEMAFFERFLLQNNDKPLIWTGARRQQGGFWRYEHSGSITPSFTWRPGQPVEDDQFNCQCSGYDTTWKTLDPCVCFIMSDDIGLGYICEVPVHDC</sequence>
<dbReference type="InterPro" id="IPR016186">
    <property type="entry name" value="C-type_lectin-like/link_sf"/>
</dbReference>
<feature type="domain" description="C-type lectin" evidence="2">
    <location>
        <begin position="220"/>
        <end position="324"/>
    </location>
</feature>
<name>A0A2C9L811_BIOGL</name>
<feature type="chain" id="PRO_5012858484" description="C-type lectin domain-containing protein" evidence="1">
    <location>
        <begin position="22"/>
        <end position="351"/>
    </location>
</feature>
<dbReference type="Proteomes" id="UP000076420">
    <property type="component" value="Unassembled WGS sequence"/>
</dbReference>
<protein>
    <recommendedName>
        <fullName evidence="2">C-type lectin domain-containing protein</fullName>
    </recommendedName>
</protein>